<feature type="domain" description="AMIN-like" evidence="1">
    <location>
        <begin position="6"/>
        <end position="141"/>
    </location>
</feature>
<evidence type="ECO:0000259" key="1">
    <source>
        <dbReference type="Pfam" id="PF24837"/>
    </source>
</evidence>
<comment type="caution">
    <text evidence="2">The sequence shown here is derived from an EMBL/GenBank/DDBJ whole genome shotgun (WGS) entry which is preliminary data.</text>
</comment>
<dbReference type="InterPro" id="IPR056303">
    <property type="entry name" value="AMIN-like"/>
</dbReference>
<accession>A0A428W560</accession>
<evidence type="ECO:0000313" key="3">
    <source>
        <dbReference type="Proteomes" id="UP000286716"/>
    </source>
</evidence>
<dbReference type="AlphaFoldDB" id="A0A428W560"/>
<proteinExistence type="predicted"/>
<gene>
    <name evidence="2" type="ORF">DMA12_34030</name>
</gene>
<name>A0A428W560_AMYBA</name>
<dbReference type="EMBL" id="QHHU01000061">
    <property type="protein sequence ID" value="RSM38104.1"/>
    <property type="molecule type" value="Genomic_DNA"/>
</dbReference>
<dbReference type="Pfam" id="PF24837">
    <property type="entry name" value="AMIN-like"/>
    <property type="match status" value="1"/>
</dbReference>
<reference evidence="2 3" key="1">
    <citation type="submission" date="2018-05" db="EMBL/GenBank/DDBJ databases">
        <title>Evolution of GPA BGCs.</title>
        <authorList>
            <person name="Waglechner N."/>
            <person name="Wright G.D."/>
        </authorList>
    </citation>
    <scope>NUCLEOTIDE SEQUENCE [LARGE SCALE GENOMIC DNA]</scope>
    <source>
        <strain evidence="2 3">DSM 5908</strain>
    </source>
</reference>
<sequence length="141" mass="14872">MSRDALYLVRAGRHGCFDRVVFDVNGPAEAGYAVHYVAVVTADPKGDPLPVPGAAALEVVVRAPALGTDDSGHQPGRVLAAIGDTLVSTPDWPSLRAVRFAGSFEGLSTFAVGIRAQLPFRVFTQLGPQDQVRRVVVGIAH</sequence>
<dbReference type="OrthoDB" id="3393679at2"/>
<organism evidence="2 3">
    <name type="scientific">Amycolatopsis balhimycina DSM 5908</name>
    <dbReference type="NCBI Taxonomy" id="1081091"/>
    <lineage>
        <taxon>Bacteria</taxon>
        <taxon>Bacillati</taxon>
        <taxon>Actinomycetota</taxon>
        <taxon>Actinomycetes</taxon>
        <taxon>Pseudonocardiales</taxon>
        <taxon>Pseudonocardiaceae</taxon>
        <taxon>Amycolatopsis</taxon>
    </lineage>
</organism>
<evidence type="ECO:0000313" key="2">
    <source>
        <dbReference type="EMBL" id="RSM38104.1"/>
    </source>
</evidence>
<dbReference type="RefSeq" id="WP_020639729.1">
    <property type="nucleotide sequence ID" value="NZ_QHHU01000061.1"/>
</dbReference>
<dbReference type="Proteomes" id="UP000286716">
    <property type="component" value="Unassembled WGS sequence"/>
</dbReference>
<keyword evidence="3" id="KW-1185">Reference proteome</keyword>
<protein>
    <recommendedName>
        <fullName evidence="1">AMIN-like domain-containing protein</fullName>
    </recommendedName>
</protein>